<dbReference type="AlphaFoldDB" id="M0L9M6"/>
<dbReference type="EMBL" id="CP019285">
    <property type="protein sequence ID" value="APW97906.1"/>
    <property type="molecule type" value="Genomic_DNA"/>
</dbReference>
<dbReference type="KEGG" id="hlc:CHINAEXTREME08980"/>
<dbReference type="Proteomes" id="UP000186547">
    <property type="component" value="Chromosome"/>
</dbReference>
<sequence>MPHIPDFPSPSGDDEKDSEDRHRGGIIDRIIDDGFPTAVPTPVPVPVPAPAPAPAPEPEREPR</sequence>
<dbReference type="RefSeq" id="WP_007143199.1">
    <property type="nucleotide sequence ID" value="NZ_AOLZ01000072.1"/>
</dbReference>
<evidence type="ECO:0000256" key="1">
    <source>
        <dbReference type="SAM" id="MobiDB-lite"/>
    </source>
</evidence>
<dbReference type="GeneID" id="30921254"/>
<organism evidence="3 4">
    <name type="scientific">Natronobacterium lacisalsi AJ5</name>
    <dbReference type="NCBI Taxonomy" id="358396"/>
    <lineage>
        <taxon>Archaea</taxon>
        <taxon>Methanobacteriati</taxon>
        <taxon>Methanobacteriota</taxon>
        <taxon>Stenosarchaea group</taxon>
        <taxon>Halobacteria</taxon>
        <taxon>Halobacteriales</taxon>
        <taxon>Natrialbaceae</taxon>
        <taxon>Natronobacterium</taxon>
    </lineage>
</organism>
<dbReference type="EMBL" id="AOLZ01000072">
    <property type="protein sequence ID" value="EMA29174.1"/>
    <property type="molecule type" value="Genomic_DNA"/>
</dbReference>
<dbReference type="Proteomes" id="UP000011555">
    <property type="component" value="Unassembled WGS sequence"/>
</dbReference>
<name>M0L9M6_NATLA</name>
<protein>
    <submittedName>
        <fullName evidence="3">Uncharacterized protein</fullName>
    </submittedName>
</protein>
<proteinExistence type="predicted"/>
<evidence type="ECO:0000313" key="5">
    <source>
        <dbReference type="Proteomes" id="UP000186547"/>
    </source>
</evidence>
<accession>M0L9M6</accession>
<evidence type="ECO:0000313" key="3">
    <source>
        <dbReference type="EMBL" id="EMA29174.1"/>
    </source>
</evidence>
<feature type="compositionally biased region" description="Pro residues" evidence="1">
    <location>
        <begin position="39"/>
        <end position="56"/>
    </location>
</feature>
<feature type="region of interest" description="Disordered" evidence="1">
    <location>
        <begin position="1"/>
        <end position="63"/>
    </location>
</feature>
<reference evidence="3 4" key="2">
    <citation type="journal article" date="2014" name="PLoS Genet.">
        <title>Phylogenetically driven sequencing of extremely halophilic archaea reveals strategies for static and dynamic osmo-response.</title>
        <authorList>
            <person name="Becker E.A."/>
            <person name="Seitzer P.M."/>
            <person name="Tritt A."/>
            <person name="Larsen D."/>
            <person name="Krusor M."/>
            <person name="Yao A.I."/>
            <person name="Wu D."/>
            <person name="Madern D."/>
            <person name="Eisen J.A."/>
            <person name="Darling A.E."/>
            <person name="Facciotti M.T."/>
        </authorList>
    </citation>
    <scope>NUCLEOTIDE SEQUENCE [LARGE SCALE GENOMIC DNA]</scope>
    <source>
        <strain evidence="3 4">AJ5</strain>
    </source>
</reference>
<evidence type="ECO:0000313" key="4">
    <source>
        <dbReference type="Proteomes" id="UP000011555"/>
    </source>
</evidence>
<keyword evidence="4" id="KW-1185">Reference proteome</keyword>
<dbReference type="PATRIC" id="fig|358396.7.peg.3545"/>
<reference evidence="2" key="3">
    <citation type="submission" date="2017-01" db="EMBL/GenBank/DDBJ databases">
        <authorList>
            <person name="Mah S.A."/>
            <person name="Swanson W.J."/>
            <person name="Moy G.W."/>
            <person name="Vacquier V.D."/>
        </authorList>
    </citation>
    <scope>NUCLEOTIDE SEQUENCE</scope>
    <source>
        <strain evidence="2">AJ5</strain>
    </source>
</reference>
<feature type="compositionally biased region" description="Basic and acidic residues" evidence="1">
    <location>
        <begin position="18"/>
        <end position="32"/>
    </location>
</feature>
<gene>
    <name evidence="3" type="ORF">C445_17549</name>
    <name evidence="2" type="ORF">CHINAEXTREME_08980</name>
</gene>
<reference evidence="2 5" key="1">
    <citation type="journal article" date="2011" name="J. Bacteriol.">
        <title>Genome sequence of Halobiforma lacisalsi AJ5, an extremely halophilic archaeon which harbors a bop gene.</title>
        <authorList>
            <person name="Jiang X."/>
            <person name="Wang S."/>
            <person name="Cheng H."/>
            <person name="Huo Y."/>
            <person name="Zhang X."/>
            <person name="Zhu X."/>
            <person name="Han X."/>
            <person name="Ni P."/>
            <person name="Wu M."/>
        </authorList>
    </citation>
    <scope>NUCLEOTIDE SEQUENCE [LARGE SCALE GENOMIC DNA]</scope>
    <source>
        <strain evidence="2 5">AJ5</strain>
    </source>
</reference>
<evidence type="ECO:0000313" key="2">
    <source>
        <dbReference type="EMBL" id="APW97906.1"/>
    </source>
</evidence>